<dbReference type="RefSeq" id="WP_156014596.1">
    <property type="nucleotide sequence ID" value="NZ_AP031374.1"/>
</dbReference>
<organism evidence="8 9">
    <name type="scientific">Sulfurisphaera ohwakuensis</name>
    <dbReference type="NCBI Taxonomy" id="69656"/>
    <lineage>
        <taxon>Archaea</taxon>
        <taxon>Thermoproteota</taxon>
        <taxon>Thermoprotei</taxon>
        <taxon>Sulfolobales</taxon>
        <taxon>Sulfolobaceae</taxon>
        <taxon>Sulfurisphaera</taxon>
    </lineage>
</organism>
<gene>
    <name evidence="5" type="primary">rpl18a</name>
    <name evidence="5" type="synonym">rpl20e</name>
    <name evidence="5" type="synonym">rplX</name>
    <name evidence="8" type="ORF">D1869_07725</name>
    <name evidence="7" type="ORF">HNQ62_000186</name>
</gene>
<dbReference type="AlphaFoldDB" id="A0A650CGR7"/>
<keyword evidence="9" id="KW-1185">Reference proteome</keyword>
<dbReference type="HAMAP" id="MF_00273">
    <property type="entry name" value="Ribosomal_eL20"/>
    <property type="match status" value="1"/>
</dbReference>
<evidence type="ECO:0000256" key="5">
    <source>
        <dbReference type="HAMAP-Rule" id="MF_00273"/>
    </source>
</evidence>
<dbReference type="GO" id="GO:0006412">
    <property type="term" value="P:translation"/>
    <property type="evidence" value="ECO:0007669"/>
    <property type="project" value="UniProtKB-UniRule"/>
</dbReference>
<dbReference type="Proteomes" id="UP000582213">
    <property type="component" value="Unassembled WGS sequence"/>
</dbReference>
<keyword evidence="1 5" id="KW-0699">rRNA-binding</keyword>
<evidence type="ECO:0000313" key="10">
    <source>
        <dbReference type="Proteomes" id="UP000582213"/>
    </source>
</evidence>
<evidence type="ECO:0000313" key="8">
    <source>
        <dbReference type="EMBL" id="QGR17081.1"/>
    </source>
</evidence>
<sequence>MSEIKTYVIRAIVTFNASHYPMRQKVVKYVRALNERQALEYLYSYLGSKNKVKRYNIKIEEIKEIPVEEAKDKTVRDLAKLNKIIM</sequence>
<evidence type="ECO:0000259" key="6">
    <source>
        <dbReference type="Pfam" id="PF01775"/>
    </source>
</evidence>
<evidence type="ECO:0000256" key="3">
    <source>
        <dbReference type="ARBA" id="ARBA00022980"/>
    </source>
</evidence>
<dbReference type="InterPro" id="IPR023573">
    <property type="entry name" value="Ribosomal_eL20_dom"/>
</dbReference>
<keyword evidence="3 5" id="KW-0689">Ribosomal protein</keyword>
<evidence type="ECO:0000256" key="1">
    <source>
        <dbReference type="ARBA" id="ARBA00022730"/>
    </source>
</evidence>
<dbReference type="OrthoDB" id="191241at2157"/>
<dbReference type="EMBL" id="JACHFY010000001">
    <property type="protein sequence ID" value="MBB5252468.1"/>
    <property type="molecule type" value="Genomic_DNA"/>
</dbReference>
<feature type="domain" description="Large ribosomal subunit protein eL20" evidence="6">
    <location>
        <begin position="4"/>
        <end position="63"/>
    </location>
</feature>
<dbReference type="InterPro" id="IPR028877">
    <property type="entry name" value="Ribosomal_eL20"/>
</dbReference>
<keyword evidence="2 5" id="KW-0694">RNA-binding</keyword>
<dbReference type="GO" id="GO:1990904">
    <property type="term" value="C:ribonucleoprotein complex"/>
    <property type="evidence" value="ECO:0007669"/>
    <property type="project" value="UniProtKB-KW"/>
</dbReference>
<comment type="subunit">
    <text evidence="5">Part of the 50S ribosomal subunit. Binds 23S rRNA.</text>
</comment>
<dbReference type="GO" id="GO:0003735">
    <property type="term" value="F:structural constituent of ribosome"/>
    <property type="evidence" value="ECO:0007669"/>
    <property type="project" value="InterPro"/>
</dbReference>
<dbReference type="Pfam" id="PF01775">
    <property type="entry name" value="Ribosomal_L18A"/>
    <property type="match status" value="1"/>
</dbReference>
<comment type="similarity">
    <text evidence="5">Belongs to the eukaryotic ribosomal protein eL20 family.</text>
</comment>
<dbReference type="SUPFAM" id="SSF160374">
    <property type="entry name" value="RplX-like"/>
    <property type="match status" value="1"/>
</dbReference>
<dbReference type="GO" id="GO:0070180">
    <property type="term" value="F:large ribosomal subunit rRNA binding"/>
    <property type="evidence" value="ECO:0007669"/>
    <property type="project" value="UniProtKB-UniRule"/>
</dbReference>
<evidence type="ECO:0000256" key="4">
    <source>
        <dbReference type="ARBA" id="ARBA00023274"/>
    </source>
</evidence>
<evidence type="ECO:0000313" key="7">
    <source>
        <dbReference type="EMBL" id="MBB5252468.1"/>
    </source>
</evidence>
<name>A0A650CGR7_SULOH</name>
<dbReference type="Proteomes" id="UP000427373">
    <property type="component" value="Chromosome"/>
</dbReference>
<evidence type="ECO:0000256" key="2">
    <source>
        <dbReference type="ARBA" id="ARBA00022884"/>
    </source>
</evidence>
<evidence type="ECO:0000313" key="9">
    <source>
        <dbReference type="Proteomes" id="UP000427373"/>
    </source>
</evidence>
<protein>
    <recommendedName>
        <fullName evidence="5">Large ribosomal subunit protein eL20</fullName>
    </recommendedName>
</protein>
<keyword evidence="4 5" id="KW-0687">Ribonucleoprotein</keyword>
<accession>A0A650CGR7</accession>
<proteinExistence type="inferred from homology"/>
<dbReference type="EMBL" id="CP045484">
    <property type="protein sequence ID" value="QGR17081.1"/>
    <property type="molecule type" value="Genomic_DNA"/>
</dbReference>
<dbReference type="KEGG" id="soh:D1869_07725"/>
<dbReference type="NCBIfam" id="NF001981">
    <property type="entry name" value="PRK00773.1-1"/>
    <property type="match status" value="1"/>
</dbReference>
<reference evidence="7 10" key="2">
    <citation type="submission" date="2020-08" db="EMBL/GenBank/DDBJ databases">
        <title>Genomic Encyclopedia of Type Strains, Phase IV (KMG-IV): sequencing the most valuable type-strain genomes for metagenomic binning, comparative biology and taxonomic classification.</title>
        <authorList>
            <person name="Goeker M."/>
        </authorList>
    </citation>
    <scope>NUCLEOTIDE SEQUENCE [LARGE SCALE GENOMIC DNA]</scope>
    <source>
        <strain evidence="7 10">DSM 12421</strain>
    </source>
</reference>
<dbReference type="Gene3D" id="3.10.20.10">
    <property type="match status" value="1"/>
</dbReference>
<dbReference type="GeneID" id="95642412"/>
<reference evidence="8 9" key="1">
    <citation type="submission" date="2019-10" db="EMBL/GenBank/DDBJ databases">
        <title>Genome Sequences from Six Type Strain Members of the Archaeal Family Sulfolobaceae: Acidianus ambivalens, Acidianus infernus, Metallosphaera prunae, Stygiolobus azoricus, Sulfolobus metallicus, and Sulfurisphaera ohwakuensis.</title>
        <authorList>
            <person name="Counts J.A."/>
            <person name="Kelly R.M."/>
        </authorList>
    </citation>
    <scope>NUCLEOTIDE SEQUENCE [LARGE SCALE GENOMIC DNA]</scope>
    <source>
        <strain evidence="8 9">TA-1</strain>
    </source>
</reference>
<dbReference type="GO" id="GO:0005840">
    <property type="term" value="C:ribosome"/>
    <property type="evidence" value="ECO:0007669"/>
    <property type="project" value="UniProtKB-KW"/>
</dbReference>